<protein>
    <submittedName>
        <fullName evidence="2">Alanine acetyltransferase</fullName>
    </submittedName>
</protein>
<dbReference type="AlphaFoldDB" id="A0A918R453"/>
<dbReference type="PANTHER" id="PTHR43792:SF1">
    <property type="entry name" value="N-ACETYLTRANSFERASE DOMAIN-CONTAINING PROTEIN"/>
    <property type="match status" value="1"/>
</dbReference>
<dbReference type="PANTHER" id="PTHR43792">
    <property type="entry name" value="GNAT FAMILY, PUTATIVE (AFU_ORTHOLOGUE AFUA_3G00765)-RELATED-RELATED"/>
    <property type="match status" value="1"/>
</dbReference>
<organism evidence="2 3">
    <name type="scientific">Algibacter mikhailovii</name>
    <dbReference type="NCBI Taxonomy" id="425498"/>
    <lineage>
        <taxon>Bacteria</taxon>
        <taxon>Pseudomonadati</taxon>
        <taxon>Bacteroidota</taxon>
        <taxon>Flavobacteriia</taxon>
        <taxon>Flavobacteriales</taxon>
        <taxon>Flavobacteriaceae</taxon>
        <taxon>Algibacter</taxon>
    </lineage>
</organism>
<reference evidence="2" key="1">
    <citation type="journal article" date="2014" name="Int. J. Syst. Evol. Microbiol.">
        <title>Complete genome sequence of Corynebacterium casei LMG S-19264T (=DSM 44701T), isolated from a smear-ripened cheese.</title>
        <authorList>
            <consortium name="US DOE Joint Genome Institute (JGI-PGF)"/>
            <person name="Walter F."/>
            <person name="Albersmeier A."/>
            <person name="Kalinowski J."/>
            <person name="Ruckert C."/>
        </authorList>
    </citation>
    <scope>NUCLEOTIDE SEQUENCE</scope>
    <source>
        <strain evidence="2">KCTC 12710</strain>
    </source>
</reference>
<keyword evidence="3" id="KW-1185">Reference proteome</keyword>
<dbReference type="PROSITE" id="PS51186">
    <property type="entry name" value="GNAT"/>
    <property type="match status" value="1"/>
</dbReference>
<dbReference type="InterPro" id="IPR051531">
    <property type="entry name" value="N-acetyltransferase"/>
</dbReference>
<evidence type="ECO:0000313" key="2">
    <source>
        <dbReference type="EMBL" id="GGZ84018.1"/>
    </source>
</evidence>
<reference evidence="2" key="2">
    <citation type="submission" date="2020-09" db="EMBL/GenBank/DDBJ databases">
        <authorList>
            <person name="Sun Q."/>
            <person name="Kim S."/>
        </authorList>
    </citation>
    <scope>NUCLEOTIDE SEQUENCE</scope>
    <source>
        <strain evidence="2">KCTC 12710</strain>
    </source>
</reference>
<dbReference type="InterPro" id="IPR000182">
    <property type="entry name" value="GNAT_dom"/>
</dbReference>
<accession>A0A918R453</accession>
<dbReference type="GO" id="GO:0016747">
    <property type="term" value="F:acyltransferase activity, transferring groups other than amino-acyl groups"/>
    <property type="evidence" value="ECO:0007669"/>
    <property type="project" value="InterPro"/>
</dbReference>
<proteinExistence type="predicted"/>
<name>A0A918R453_9FLAO</name>
<comment type="caution">
    <text evidence="2">The sequence shown here is derived from an EMBL/GenBank/DDBJ whole genome shotgun (WGS) entry which is preliminary data.</text>
</comment>
<dbReference type="Gene3D" id="3.40.630.30">
    <property type="match status" value="1"/>
</dbReference>
<dbReference type="RefSeq" id="WP_189360888.1">
    <property type="nucleotide sequence ID" value="NZ_BMWZ01000005.1"/>
</dbReference>
<dbReference type="Proteomes" id="UP000636004">
    <property type="component" value="Unassembled WGS sequence"/>
</dbReference>
<dbReference type="Pfam" id="PF13302">
    <property type="entry name" value="Acetyltransf_3"/>
    <property type="match status" value="1"/>
</dbReference>
<feature type="domain" description="N-acetyltransferase" evidence="1">
    <location>
        <begin position="8"/>
        <end position="169"/>
    </location>
</feature>
<evidence type="ECO:0000313" key="3">
    <source>
        <dbReference type="Proteomes" id="UP000636004"/>
    </source>
</evidence>
<dbReference type="SUPFAM" id="SSF55729">
    <property type="entry name" value="Acyl-CoA N-acyltransferases (Nat)"/>
    <property type="match status" value="1"/>
</dbReference>
<gene>
    <name evidence="2" type="ORF">GCM10007028_22260</name>
</gene>
<dbReference type="InterPro" id="IPR016181">
    <property type="entry name" value="Acyl_CoA_acyltransferase"/>
</dbReference>
<sequence length="169" mass="19338">MIAETSRLILTKFTLDDAPFFMELVNTPHWIKFIGDRNIRTLKDAEQKIKSGHFKSYKSYGFGFYKVLLKEENNKAIGTCGLIKRDTLVDVDIGFAFLPNYESKGFGYESASAVMKLAKNTFNLKRLVAITNPENKKSIGLLEKLGLTFEKRIKPFEDDKELLLFAKKL</sequence>
<evidence type="ECO:0000259" key="1">
    <source>
        <dbReference type="PROSITE" id="PS51186"/>
    </source>
</evidence>
<dbReference type="EMBL" id="BMWZ01000005">
    <property type="protein sequence ID" value="GGZ84018.1"/>
    <property type="molecule type" value="Genomic_DNA"/>
</dbReference>